<dbReference type="PANTHER" id="PTHR11075:SF54">
    <property type="entry name" value="LARGE RIBOSOMAL SUBUNIT PROTEIN ML62"/>
    <property type="match status" value="1"/>
</dbReference>
<feature type="domain" description="Prokaryotic-type class I peptide chain release factors" evidence="2">
    <location>
        <begin position="2"/>
        <end position="18"/>
    </location>
</feature>
<protein>
    <recommendedName>
        <fullName evidence="2">Prokaryotic-type class I peptide chain release factors domain-containing protein</fullName>
    </recommendedName>
</protein>
<feature type="coiled-coil region" evidence="1">
    <location>
        <begin position="70"/>
        <end position="134"/>
    </location>
</feature>
<name>A0ABN9VZP2_9DINO</name>
<dbReference type="SUPFAM" id="SSF110916">
    <property type="entry name" value="Peptidyl-tRNA hydrolase domain-like"/>
    <property type="match status" value="1"/>
</dbReference>
<gene>
    <name evidence="3" type="ORF">PCOR1329_LOCUS62686</name>
</gene>
<dbReference type="Pfam" id="PF00472">
    <property type="entry name" value="RF-1"/>
    <property type="match status" value="1"/>
</dbReference>
<proteinExistence type="predicted"/>
<evidence type="ECO:0000256" key="1">
    <source>
        <dbReference type="SAM" id="Coils"/>
    </source>
</evidence>
<evidence type="ECO:0000313" key="4">
    <source>
        <dbReference type="Proteomes" id="UP001189429"/>
    </source>
</evidence>
<dbReference type="InterPro" id="IPR000352">
    <property type="entry name" value="Pep_chain_release_fac_I"/>
</dbReference>
<accession>A0ABN9VZP2</accession>
<dbReference type="PANTHER" id="PTHR11075">
    <property type="entry name" value="PEPTIDE CHAIN RELEASE FACTOR"/>
    <property type="match status" value="1"/>
</dbReference>
<keyword evidence="1" id="KW-0175">Coiled coil</keyword>
<comment type="caution">
    <text evidence="3">The sequence shown here is derived from an EMBL/GenBank/DDBJ whole genome shotgun (WGS) entry which is preliminary data.</text>
</comment>
<keyword evidence="4" id="KW-1185">Reference proteome</keyword>
<evidence type="ECO:0000313" key="3">
    <source>
        <dbReference type="EMBL" id="CAK0879179.1"/>
    </source>
</evidence>
<reference evidence="3" key="1">
    <citation type="submission" date="2023-10" db="EMBL/GenBank/DDBJ databases">
        <authorList>
            <person name="Chen Y."/>
            <person name="Shah S."/>
            <person name="Dougan E. K."/>
            <person name="Thang M."/>
            <person name="Chan C."/>
        </authorList>
    </citation>
    <scope>NUCLEOTIDE SEQUENCE [LARGE SCALE GENOMIC DNA]</scope>
</reference>
<dbReference type="Gene3D" id="3.30.160.20">
    <property type="match status" value="1"/>
</dbReference>
<sequence length="139" mass="16158">MRSSGPGGQSVNMSDSKVQLSFNFNDADWLPEPVKAKMRQLFKKRVSKSGEFAVKCQVTSSQIENTALAVQMIRDSIEQAQRAIKDDEREANKIDNREWVIEKMKKTEEGVKRLEKKAEAIKKIKQDRKMKNRENKWRD</sequence>
<dbReference type="InterPro" id="IPR052104">
    <property type="entry name" value="Mito_Release_Factor_mL62"/>
</dbReference>
<evidence type="ECO:0000259" key="2">
    <source>
        <dbReference type="PROSITE" id="PS00745"/>
    </source>
</evidence>
<dbReference type="PROSITE" id="PS00745">
    <property type="entry name" value="RF_PROK_I"/>
    <property type="match status" value="1"/>
</dbReference>
<dbReference type="Proteomes" id="UP001189429">
    <property type="component" value="Unassembled WGS sequence"/>
</dbReference>
<organism evidence="3 4">
    <name type="scientific">Prorocentrum cordatum</name>
    <dbReference type="NCBI Taxonomy" id="2364126"/>
    <lineage>
        <taxon>Eukaryota</taxon>
        <taxon>Sar</taxon>
        <taxon>Alveolata</taxon>
        <taxon>Dinophyceae</taxon>
        <taxon>Prorocentrales</taxon>
        <taxon>Prorocentraceae</taxon>
        <taxon>Prorocentrum</taxon>
    </lineage>
</organism>
<dbReference type="EMBL" id="CAUYUJ010017928">
    <property type="protein sequence ID" value="CAK0879179.1"/>
    <property type="molecule type" value="Genomic_DNA"/>
</dbReference>